<dbReference type="EnsemblMetazoa" id="Aqu2.1.26640_001">
    <property type="protein sequence ID" value="Aqu2.1.26640_001"/>
    <property type="gene ID" value="Aqu2.1.26640"/>
</dbReference>
<name>A0A1X7UG72_AMPQE</name>
<dbReference type="Pfam" id="PF25082">
    <property type="entry name" value="GIPC1_GH2"/>
    <property type="match status" value="1"/>
</dbReference>
<dbReference type="Gene3D" id="2.30.42.10">
    <property type="match status" value="1"/>
</dbReference>
<evidence type="ECO:0000313" key="5">
    <source>
        <dbReference type="Proteomes" id="UP000007879"/>
    </source>
</evidence>
<dbReference type="InParanoid" id="A0A1X7UG72"/>
<dbReference type="CDD" id="cd06707">
    <property type="entry name" value="PDZ_GIPC"/>
    <property type="match status" value="1"/>
</dbReference>
<dbReference type="OrthoDB" id="6509831at2759"/>
<dbReference type="InterPro" id="IPR001478">
    <property type="entry name" value="PDZ"/>
</dbReference>
<evidence type="ECO:0000256" key="2">
    <source>
        <dbReference type="SAM" id="MobiDB-lite"/>
    </source>
</evidence>
<dbReference type="Pfam" id="PF25083">
    <property type="entry name" value="GIPC1_GH1"/>
    <property type="match status" value="1"/>
</dbReference>
<dbReference type="InterPro" id="IPR055349">
    <property type="entry name" value="GH2_GIPC"/>
</dbReference>
<reference evidence="5" key="1">
    <citation type="journal article" date="2010" name="Nature">
        <title>The Amphimedon queenslandica genome and the evolution of animal complexity.</title>
        <authorList>
            <person name="Srivastava M."/>
            <person name="Simakov O."/>
            <person name="Chapman J."/>
            <person name="Fahey B."/>
            <person name="Gauthier M.E."/>
            <person name="Mitros T."/>
            <person name="Richards G.S."/>
            <person name="Conaco C."/>
            <person name="Dacre M."/>
            <person name="Hellsten U."/>
            <person name="Larroux C."/>
            <person name="Putnam N.H."/>
            <person name="Stanke M."/>
            <person name="Adamska M."/>
            <person name="Darling A."/>
            <person name="Degnan S.M."/>
            <person name="Oakley T.H."/>
            <person name="Plachetzki D.C."/>
            <person name="Zhai Y."/>
            <person name="Adamski M."/>
            <person name="Calcino A."/>
            <person name="Cummins S.F."/>
            <person name="Goodstein D.M."/>
            <person name="Harris C."/>
            <person name="Jackson D.J."/>
            <person name="Leys S.P."/>
            <person name="Shu S."/>
            <person name="Woodcroft B.J."/>
            <person name="Vervoort M."/>
            <person name="Kosik K.S."/>
            <person name="Manning G."/>
            <person name="Degnan B.M."/>
            <person name="Rokhsar D.S."/>
        </authorList>
    </citation>
    <scope>NUCLEOTIDE SEQUENCE [LARGE SCALE GENOMIC DNA]</scope>
</reference>
<feature type="domain" description="PDZ" evidence="3">
    <location>
        <begin position="117"/>
        <end position="197"/>
    </location>
</feature>
<organism evidence="4">
    <name type="scientific">Amphimedon queenslandica</name>
    <name type="common">Sponge</name>
    <dbReference type="NCBI Taxonomy" id="400682"/>
    <lineage>
        <taxon>Eukaryota</taxon>
        <taxon>Metazoa</taxon>
        <taxon>Porifera</taxon>
        <taxon>Demospongiae</taxon>
        <taxon>Heteroscleromorpha</taxon>
        <taxon>Haplosclerida</taxon>
        <taxon>Niphatidae</taxon>
        <taxon>Amphimedon</taxon>
    </lineage>
</organism>
<dbReference type="SUPFAM" id="SSF50156">
    <property type="entry name" value="PDZ domain-like"/>
    <property type="match status" value="1"/>
</dbReference>
<dbReference type="PANTHER" id="PTHR12259:SF1">
    <property type="entry name" value="GH21964P"/>
    <property type="match status" value="1"/>
</dbReference>
<reference evidence="4" key="2">
    <citation type="submission" date="2017-05" db="UniProtKB">
        <authorList>
            <consortium name="EnsemblMetazoa"/>
        </authorList>
    </citation>
    <scope>IDENTIFICATION</scope>
</reference>
<gene>
    <name evidence="4" type="primary">100641007</name>
</gene>
<accession>A0A1X7UG72</accession>
<feature type="region of interest" description="Disordered" evidence="2">
    <location>
        <begin position="213"/>
        <end position="246"/>
    </location>
</feature>
<dbReference type="InterPro" id="IPR036034">
    <property type="entry name" value="PDZ_sf"/>
</dbReference>
<dbReference type="KEGG" id="aqu:100641007"/>
<dbReference type="AlphaFoldDB" id="A0A1X7UG72"/>
<evidence type="ECO:0000256" key="1">
    <source>
        <dbReference type="ARBA" id="ARBA00009011"/>
    </source>
</evidence>
<dbReference type="InterPro" id="IPR017379">
    <property type="entry name" value="GIPC1/2/3"/>
</dbReference>
<feature type="region of interest" description="Disordered" evidence="2">
    <location>
        <begin position="1"/>
        <end position="37"/>
    </location>
</feature>
<dbReference type="OMA" id="ETATNCE"/>
<keyword evidence="5" id="KW-1185">Reference proteome</keyword>
<feature type="compositionally biased region" description="Low complexity" evidence="2">
    <location>
        <begin position="225"/>
        <end position="238"/>
    </location>
</feature>
<feature type="compositionally biased region" description="Pro residues" evidence="2">
    <location>
        <begin position="16"/>
        <end position="25"/>
    </location>
</feature>
<dbReference type="eggNOG" id="KOG3938">
    <property type="taxonomic scope" value="Eukaryota"/>
</dbReference>
<dbReference type="InterPro" id="IPR056814">
    <property type="entry name" value="GIPC1-3_GH1"/>
</dbReference>
<sequence length="331" mass="36608">MFKRRPLQDSDRPHHTPLPPPPTSSLPPSSSSHRPIPPRRELVFHAQLAHGSSTQDIKDFSNVKELYAKIASTFELEPSDIIFCTLNTPKIDMSRLLGGQIGLDDFIFTHIKGETKNITLTKQETSLGLTITDNGAGNAFIKRIREGSVASRSPDVAVGDMIVSIDGRSLIGVRHYEVARLLKELPRYYSFDMTLVEPRKAFAVAPRGLGQSNPKPVSKLLDDPSSSVSDTASLSSSSNTERPPTLRLKSDGQALIEEAMTSWTKQTVERVDDLLESFMGIRDNQLAHVIVDLARDKSSVDEFIETVASSSSLGHFQFPPDFITELWSVIR</sequence>
<dbReference type="CDD" id="cd21180">
    <property type="entry name" value="GH2_GIPC"/>
    <property type="match status" value="1"/>
</dbReference>
<dbReference type="Pfam" id="PF00595">
    <property type="entry name" value="PDZ"/>
    <property type="match status" value="1"/>
</dbReference>
<dbReference type="STRING" id="400682.A0A1X7UG72"/>
<dbReference type="EnsemblMetazoa" id="XM_019998942.1">
    <property type="protein sequence ID" value="XP_019854501.1"/>
    <property type="gene ID" value="LOC100641007"/>
</dbReference>
<dbReference type="SMART" id="SM00228">
    <property type="entry name" value="PDZ"/>
    <property type="match status" value="1"/>
</dbReference>
<protein>
    <recommendedName>
        <fullName evidence="3">PDZ domain-containing protein</fullName>
    </recommendedName>
</protein>
<proteinExistence type="inferred from homology"/>
<dbReference type="Proteomes" id="UP000007879">
    <property type="component" value="Unassembled WGS sequence"/>
</dbReference>
<dbReference type="EnsemblMetazoa" id="XM_011406930.2">
    <property type="protein sequence ID" value="XP_011405232.2"/>
    <property type="gene ID" value="LOC100641007"/>
</dbReference>
<evidence type="ECO:0000313" key="4">
    <source>
        <dbReference type="EnsemblMetazoa" id="Aqu2.1.26640_001"/>
    </source>
</evidence>
<comment type="similarity">
    <text evidence="1">Belongs to the GIPC family.</text>
</comment>
<dbReference type="PROSITE" id="PS50106">
    <property type="entry name" value="PDZ"/>
    <property type="match status" value="1"/>
</dbReference>
<dbReference type="FunFam" id="2.30.42.10:FF:000097">
    <property type="entry name" value="PDZ domain-containing protein GIPC1 isoform 1"/>
    <property type="match status" value="1"/>
</dbReference>
<evidence type="ECO:0000259" key="3">
    <source>
        <dbReference type="PROSITE" id="PS50106"/>
    </source>
</evidence>
<dbReference type="PANTHER" id="PTHR12259">
    <property type="entry name" value="RGS-GAIP INTERACTING PROTEIN GIPC"/>
    <property type="match status" value="1"/>
</dbReference>
<feature type="compositionally biased region" description="Basic and acidic residues" evidence="2">
    <location>
        <begin position="1"/>
        <end position="14"/>
    </location>
</feature>